<sequence length="1069" mass="119076">MWDLRSPWSLADWGPPIPEKDASCAPLCQHPPCWQSNMRKVKGIKDLPPEIPPKEEIETDLPTLKVCNMLDDYGDDPRDLYPAKFAGKPQHVRSSVNIMHVPKSRKPSSLKVPSPPTQTPVSEKKVKSAPKGKPIQLVEVQEMFELEDLNKAWDDNFLPKKFYVWVPNPRRKQRQEQAASISELAKSGPQKVLVRDMTEDMIPRHIEYEQTTKMRRRLNSPASSRYRTPYSRSSAGQRAGPHFYGGSGIEELLDLPRDILVRVLDHAKQSDFASSQKLHELISKFVPIMDREPTDMTANSTDLLQQKKMNIYEGKEKKHNESHLMETKPVYYLDEDGVEQEVFPEPRMSRGHRLNDSDYGSYRDLYMSGTREFPKLKKPLPPIGGIVDDKVKIPSISLGLPQLPSGVQQTRTFNYSRRNYRNLDLTIAPVPTPPTSYRTEDTSGSDHGTTVHVNIPSAESVRDGVPQSAAEQAELANQSRPTTDSRDLIDALAYYGLYTDFESSKSERSAPRTPLHAVSPAQSTRVPQAPATTPATHGQMSPMKLYRDQSGLSTGSHKKATTPSRQNHSRENTRSPNAEIRAPTNSPRALTPEQTGLGTIEETGHEEGEGPHPVSRGGRSVRFAEEVPEIPPPPSSPQNPDDPEESTPGVEQQREGPSVPASRQTGFTNQPTFNTMEKELSQDEIQIKSAKKRDSLLSTPEPWPQVNEADYDVTPAHTKMTLHGSNESKVNDSRLAHMDPYSDRSVGTGSTIRADITSRDSTRSYMTQKEESPGPPPPSPEPKDRNDEPRSARKRDSKSRESTTMTPLLEEKDEDTASPDVHIRTLIIEVPPLGQREPKEKSKGKTRTTDTFVSIDIPAQQAAEGETTNGKRQLISKGGRRLEPPLEEREEDSTVDGETINTREQNLSVQSSVAGRTTADGDTETDVGSAGVDPSIGGNVSPTSTITGNERVANTDLRQFIEHQEAETEKIEEDNEPKSSERRKDSSEMLGSRDSHMPDGEEQNTEERGREQEPQGDRRETEGAETDEDGGPEGNVTQRSEQEITEFGGDNDAFKSLLAEELARINQQD</sequence>
<accession>A0A8W8KNL9</accession>
<feature type="region of interest" description="Disordered" evidence="1">
    <location>
        <begin position="216"/>
        <end position="241"/>
    </location>
</feature>
<name>A0A8W8KNL9_MAGGI</name>
<organism evidence="2 3">
    <name type="scientific">Magallana gigas</name>
    <name type="common">Pacific oyster</name>
    <name type="synonym">Crassostrea gigas</name>
    <dbReference type="NCBI Taxonomy" id="29159"/>
    <lineage>
        <taxon>Eukaryota</taxon>
        <taxon>Metazoa</taxon>
        <taxon>Spiralia</taxon>
        <taxon>Lophotrochozoa</taxon>
        <taxon>Mollusca</taxon>
        <taxon>Bivalvia</taxon>
        <taxon>Autobranchia</taxon>
        <taxon>Pteriomorphia</taxon>
        <taxon>Ostreida</taxon>
        <taxon>Ostreoidea</taxon>
        <taxon>Ostreidae</taxon>
        <taxon>Magallana</taxon>
    </lineage>
</organism>
<evidence type="ECO:0000313" key="3">
    <source>
        <dbReference type="Proteomes" id="UP000005408"/>
    </source>
</evidence>
<dbReference type="AlphaFoldDB" id="A0A8W8KNL9"/>
<feature type="compositionally biased region" description="Basic and acidic residues" evidence="1">
    <location>
        <begin position="976"/>
        <end position="1022"/>
    </location>
</feature>
<evidence type="ECO:0000313" key="2">
    <source>
        <dbReference type="EnsemblMetazoa" id="G24379.3:cds"/>
    </source>
</evidence>
<feature type="compositionally biased region" description="Polar residues" evidence="1">
    <location>
        <begin position="661"/>
        <end position="675"/>
    </location>
</feature>
<dbReference type="Proteomes" id="UP000005408">
    <property type="component" value="Unassembled WGS sequence"/>
</dbReference>
<keyword evidence="3" id="KW-1185">Reference proteome</keyword>
<feature type="compositionally biased region" description="Polar residues" evidence="1">
    <location>
        <begin position="520"/>
        <end position="539"/>
    </location>
</feature>
<feature type="compositionally biased region" description="Basic and acidic residues" evidence="1">
    <location>
        <begin position="781"/>
        <end position="791"/>
    </location>
</feature>
<protein>
    <submittedName>
        <fullName evidence="2">Uncharacterized protein</fullName>
    </submittedName>
</protein>
<feature type="compositionally biased region" description="Low complexity" evidence="1">
    <location>
        <begin position="220"/>
        <end position="235"/>
    </location>
</feature>
<reference evidence="2" key="1">
    <citation type="submission" date="2022-08" db="UniProtKB">
        <authorList>
            <consortium name="EnsemblMetazoa"/>
        </authorList>
    </citation>
    <scope>IDENTIFICATION</scope>
    <source>
        <strain evidence="2">05x7-T-G4-1.051#20</strain>
    </source>
</reference>
<feature type="compositionally biased region" description="Basic and acidic residues" evidence="1">
    <location>
        <begin position="959"/>
        <end position="969"/>
    </location>
</feature>
<feature type="compositionally biased region" description="Polar residues" evidence="1">
    <location>
        <begin position="938"/>
        <end position="948"/>
    </location>
</feature>
<feature type="compositionally biased region" description="Basic and acidic residues" evidence="1">
    <location>
        <begin position="756"/>
        <end position="772"/>
    </location>
</feature>
<feature type="region of interest" description="Disordered" evidence="1">
    <location>
        <begin position="426"/>
        <end position="484"/>
    </location>
</feature>
<feature type="compositionally biased region" description="Polar residues" evidence="1">
    <location>
        <begin position="899"/>
        <end position="915"/>
    </location>
</feature>
<feature type="region of interest" description="Disordered" evidence="1">
    <location>
        <begin position="502"/>
        <end position="1051"/>
    </location>
</feature>
<evidence type="ECO:0000256" key="1">
    <source>
        <dbReference type="SAM" id="MobiDB-lite"/>
    </source>
</evidence>
<dbReference type="EnsemblMetazoa" id="G24379.3">
    <property type="protein sequence ID" value="G24379.3:cds"/>
    <property type="gene ID" value="G24379"/>
</dbReference>
<feature type="region of interest" description="Disordered" evidence="1">
    <location>
        <begin position="100"/>
        <end position="130"/>
    </location>
</feature>
<feature type="compositionally biased region" description="Polar residues" evidence="1">
    <location>
        <begin position="550"/>
        <end position="566"/>
    </location>
</feature>
<feature type="compositionally biased region" description="Polar residues" evidence="1">
    <location>
        <begin position="583"/>
        <end position="594"/>
    </location>
</feature>
<proteinExistence type="predicted"/>
<feature type="compositionally biased region" description="Basic and acidic residues" evidence="1">
    <location>
        <begin position="729"/>
        <end position="742"/>
    </location>
</feature>